<dbReference type="OrthoDB" id="3436885at2"/>
<organism evidence="1 2">
    <name type="scientific">Murinocardiopsis flavida</name>
    <dbReference type="NCBI Taxonomy" id="645275"/>
    <lineage>
        <taxon>Bacteria</taxon>
        <taxon>Bacillati</taxon>
        <taxon>Actinomycetota</taxon>
        <taxon>Actinomycetes</taxon>
        <taxon>Streptosporangiales</taxon>
        <taxon>Nocardiopsidaceae</taxon>
        <taxon>Murinocardiopsis</taxon>
    </lineage>
</organism>
<gene>
    <name evidence="1" type="ORF">CLV63_105252</name>
</gene>
<dbReference type="Proteomes" id="UP000240542">
    <property type="component" value="Unassembled WGS sequence"/>
</dbReference>
<protein>
    <recommendedName>
        <fullName evidence="3">Molecular chaperone DnaJ</fullName>
    </recommendedName>
</protein>
<dbReference type="EMBL" id="PYGA01000005">
    <property type="protein sequence ID" value="PSK98578.1"/>
    <property type="molecule type" value="Genomic_DNA"/>
</dbReference>
<dbReference type="RefSeq" id="WP_106582641.1">
    <property type="nucleotide sequence ID" value="NZ_PYGA01000005.1"/>
</dbReference>
<name>A0A2P8DMY3_9ACTN</name>
<evidence type="ECO:0000313" key="1">
    <source>
        <dbReference type="EMBL" id="PSK98578.1"/>
    </source>
</evidence>
<evidence type="ECO:0000313" key="2">
    <source>
        <dbReference type="Proteomes" id="UP000240542"/>
    </source>
</evidence>
<keyword evidence="2" id="KW-1185">Reference proteome</keyword>
<comment type="caution">
    <text evidence="1">The sequence shown here is derived from an EMBL/GenBank/DDBJ whole genome shotgun (WGS) entry which is preliminary data.</text>
</comment>
<dbReference type="AlphaFoldDB" id="A0A2P8DMY3"/>
<sequence>MDLAIVCPDCLGTGVRISVTGFRSMRPDRPADEPVGEMVVPIPCACCDGSGRLMTSGWA</sequence>
<reference evidence="1 2" key="1">
    <citation type="submission" date="2018-03" db="EMBL/GenBank/DDBJ databases">
        <title>Genomic Encyclopedia of Archaeal and Bacterial Type Strains, Phase II (KMG-II): from individual species to whole genera.</title>
        <authorList>
            <person name="Goeker M."/>
        </authorList>
    </citation>
    <scope>NUCLEOTIDE SEQUENCE [LARGE SCALE GENOMIC DNA]</scope>
    <source>
        <strain evidence="1 2">DSM 45312</strain>
    </source>
</reference>
<evidence type="ECO:0008006" key="3">
    <source>
        <dbReference type="Google" id="ProtNLM"/>
    </source>
</evidence>
<accession>A0A2P8DMY3</accession>
<proteinExistence type="predicted"/>
<dbReference type="Gene3D" id="6.20.20.10">
    <property type="match status" value="1"/>
</dbReference>